<dbReference type="UniPathway" id="UPA00343"/>
<sequence length="407" mass="41129">MKVLGLISGTSHDGIDAAVVDFALDGDVLHGHVTAATSTPYDPPLRARIRAALPPAATTLAEVCALDTLIGQAFADAAATITAAAPPVDAVCSHGQTVYHWVDQHGVDGTRALGTLQIGQPAWIAERLGVPVVSDVRIRDISAGGQGAPLVSYLDTLLLAGLPGRPAALNLGGIANVTVPTHPAGSARSAGSPSPGPGPLAWDTGPANALIDAAVLRTGAHPAGYDVDGALAARGRVDEQLLTDLLAEPYYRLPPPKSTGKELFHDGYLDAALARPIEPADLVATLTALTARTVADAVRGAGVDTLVVSGGGAANPTLMAMLGAELPGVRLVPSADLGAPRDAKEAIAFALIGWQTLHGLPATLPSCTGASGPRVLGTITPGAGPLRLPEPATVPRALRLSVAEEAR</sequence>
<dbReference type="PANTHER" id="PTHR30605">
    <property type="entry name" value="ANHYDRO-N-ACETYLMURAMIC ACID KINASE"/>
    <property type="match status" value="1"/>
</dbReference>
<dbReference type="EC" id="2.7.1.170" evidence="1"/>
<dbReference type="PANTHER" id="PTHR30605:SF0">
    <property type="entry name" value="ANHYDRO-N-ACETYLMURAMIC ACID KINASE"/>
    <property type="match status" value="1"/>
</dbReference>
<gene>
    <name evidence="1" type="primary">anmK</name>
    <name evidence="3" type="ORF">FHX44_117746</name>
</gene>
<comment type="catalytic activity">
    <reaction evidence="1">
        <text>1,6-anhydro-N-acetyl-beta-muramate + ATP + H2O = N-acetyl-D-muramate 6-phosphate + ADP + H(+)</text>
        <dbReference type="Rhea" id="RHEA:24952"/>
        <dbReference type="ChEBI" id="CHEBI:15377"/>
        <dbReference type="ChEBI" id="CHEBI:15378"/>
        <dbReference type="ChEBI" id="CHEBI:30616"/>
        <dbReference type="ChEBI" id="CHEBI:58690"/>
        <dbReference type="ChEBI" id="CHEBI:58722"/>
        <dbReference type="ChEBI" id="CHEBI:456216"/>
        <dbReference type="EC" id="2.7.1.170"/>
    </reaction>
</comment>
<dbReference type="OrthoDB" id="9763949at2"/>
<dbReference type="Gene3D" id="3.30.420.40">
    <property type="match status" value="2"/>
</dbReference>
<comment type="caution">
    <text evidence="3">The sequence shown here is derived from an EMBL/GenBank/DDBJ whole genome shotgun (WGS) entry which is preliminary data.</text>
</comment>
<dbReference type="Pfam" id="PF03702">
    <property type="entry name" value="AnmK"/>
    <property type="match status" value="1"/>
</dbReference>
<evidence type="ECO:0000313" key="4">
    <source>
        <dbReference type="Proteomes" id="UP000321261"/>
    </source>
</evidence>
<dbReference type="GO" id="GO:0016773">
    <property type="term" value="F:phosphotransferase activity, alcohol group as acceptor"/>
    <property type="evidence" value="ECO:0007669"/>
    <property type="project" value="UniProtKB-UniRule"/>
</dbReference>
<dbReference type="AlphaFoldDB" id="A0A561T3V9"/>
<dbReference type="GO" id="GO:0009254">
    <property type="term" value="P:peptidoglycan turnover"/>
    <property type="evidence" value="ECO:0007669"/>
    <property type="project" value="UniProtKB-UniRule"/>
</dbReference>
<dbReference type="InterPro" id="IPR005338">
    <property type="entry name" value="Anhydro_N_Ac-Mur_kinase"/>
</dbReference>
<feature type="region of interest" description="Disordered" evidence="2">
    <location>
        <begin position="183"/>
        <end position="203"/>
    </location>
</feature>
<dbReference type="UniPathway" id="UPA00544"/>
<dbReference type="GO" id="GO:0005524">
    <property type="term" value="F:ATP binding"/>
    <property type="evidence" value="ECO:0007669"/>
    <property type="project" value="UniProtKB-UniRule"/>
</dbReference>
<dbReference type="Proteomes" id="UP000321261">
    <property type="component" value="Unassembled WGS sequence"/>
</dbReference>
<dbReference type="RefSeq" id="WP_147260232.1">
    <property type="nucleotide sequence ID" value="NZ_VIWU01000001.1"/>
</dbReference>
<keyword evidence="4" id="KW-1185">Reference proteome</keyword>
<dbReference type="EMBL" id="VIWU01000001">
    <property type="protein sequence ID" value="TWF81801.1"/>
    <property type="molecule type" value="Genomic_DNA"/>
</dbReference>
<dbReference type="CDD" id="cd24050">
    <property type="entry name" value="ASKHA_NBD_ANMK"/>
    <property type="match status" value="1"/>
</dbReference>
<dbReference type="InterPro" id="IPR043129">
    <property type="entry name" value="ATPase_NBD"/>
</dbReference>
<dbReference type="NCBIfam" id="NF007146">
    <property type="entry name" value="PRK09585.2-6"/>
    <property type="match status" value="1"/>
</dbReference>
<feature type="compositionally biased region" description="Low complexity" evidence="2">
    <location>
        <begin position="183"/>
        <end position="193"/>
    </location>
</feature>
<accession>A0A561T3V9</accession>
<comment type="pathway">
    <text evidence="1">Cell wall biogenesis; peptidoglycan recycling.</text>
</comment>
<keyword evidence="1" id="KW-0119">Carbohydrate metabolism</keyword>
<name>A0A561T3V9_9PSEU</name>
<comment type="similarity">
    <text evidence="1">Belongs to the anhydro-N-acetylmuramic acid kinase family.</text>
</comment>
<keyword evidence="1" id="KW-0067">ATP-binding</keyword>
<dbReference type="HAMAP" id="MF_01270">
    <property type="entry name" value="AnhMurNAc_kinase"/>
    <property type="match status" value="1"/>
</dbReference>
<keyword evidence="1" id="KW-0547">Nucleotide-binding</keyword>
<reference evidence="3 4" key="1">
    <citation type="submission" date="2019-06" db="EMBL/GenBank/DDBJ databases">
        <title>Sequencing the genomes of 1000 actinobacteria strains.</title>
        <authorList>
            <person name="Klenk H.-P."/>
        </authorList>
    </citation>
    <scope>NUCLEOTIDE SEQUENCE [LARGE SCALE GENOMIC DNA]</scope>
    <source>
        <strain evidence="3 4">DSM 45671</strain>
    </source>
</reference>
<evidence type="ECO:0000256" key="1">
    <source>
        <dbReference type="HAMAP-Rule" id="MF_01270"/>
    </source>
</evidence>
<protein>
    <recommendedName>
        <fullName evidence="1">Anhydro-N-acetylmuramic acid kinase</fullName>
        <ecNumber evidence="1">2.7.1.170</ecNumber>
    </recommendedName>
    <alternativeName>
        <fullName evidence="1">AnhMurNAc kinase</fullName>
    </alternativeName>
</protein>
<comment type="pathway">
    <text evidence="1">Amino-sugar metabolism; 1,6-anhydro-N-acetylmuramate degradation.</text>
</comment>
<keyword evidence="1 3" id="KW-0418">Kinase</keyword>
<organism evidence="3 4">
    <name type="scientific">Pseudonocardia hierapolitana</name>
    <dbReference type="NCBI Taxonomy" id="1128676"/>
    <lineage>
        <taxon>Bacteria</taxon>
        <taxon>Bacillati</taxon>
        <taxon>Actinomycetota</taxon>
        <taxon>Actinomycetes</taxon>
        <taxon>Pseudonocardiales</taxon>
        <taxon>Pseudonocardiaceae</taxon>
        <taxon>Pseudonocardia</taxon>
    </lineage>
</organism>
<feature type="binding site" evidence="1">
    <location>
        <begin position="9"/>
        <end position="16"/>
    </location>
    <ligand>
        <name>ATP</name>
        <dbReference type="ChEBI" id="CHEBI:30616"/>
    </ligand>
</feature>
<proteinExistence type="inferred from homology"/>
<evidence type="ECO:0000313" key="3">
    <source>
        <dbReference type="EMBL" id="TWF81801.1"/>
    </source>
</evidence>
<comment type="function">
    <text evidence="1">Catalyzes the specific phosphorylation of 1,6-anhydro-N-acetylmuramic acid (anhMurNAc) with the simultaneous cleavage of the 1,6-anhydro ring, generating MurNAc-6-P. Is required for the utilization of anhMurNAc either imported from the medium or derived from its own cell wall murein, and thus plays a role in cell wall recycling.</text>
</comment>
<dbReference type="GO" id="GO:0006040">
    <property type="term" value="P:amino sugar metabolic process"/>
    <property type="evidence" value="ECO:0007669"/>
    <property type="project" value="InterPro"/>
</dbReference>
<dbReference type="GO" id="GO:0016301">
    <property type="term" value="F:kinase activity"/>
    <property type="evidence" value="ECO:0007669"/>
    <property type="project" value="UniProtKB-KW"/>
</dbReference>
<dbReference type="SUPFAM" id="SSF53067">
    <property type="entry name" value="Actin-like ATPase domain"/>
    <property type="match status" value="1"/>
</dbReference>
<dbReference type="GO" id="GO:0097175">
    <property type="term" value="P:1,6-anhydro-N-acetyl-beta-muramic acid catabolic process"/>
    <property type="evidence" value="ECO:0007669"/>
    <property type="project" value="UniProtKB-UniRule"/>
</dbReference>
<keyword evidence="1" id="KW-0808">Transferase</keyword>
<evidence type="ECO:0000256" key="2">
    <source>
        <dbReference type="SAM" id="MobiDB-lite"/>
    </source>
</evidence>